<name>A0A7C1VYX8_DESA2</name>
<comment type="caution">
    <text evidence="1">The sequence shown here is derived from an EMBL/GenBank/DDBJ whole genome shotgun (WGS) entry which is preliminary data.</text>
</comment>
<dbReference type="EMBL" id="DRIH01000010">
    <property type="protein sequence ID" value="HEC67257.1"/>
    <property type="molecule type" value="Genomic_DNA"/>
</dbReference>
<evidence type="ECO:0000313" key="1">
    <source>
        <dbReference type="EMBL" id="HEC67257.1"/>
    </source>
</evidence>
<sequence length="80" mass="9495">MQKVRRLNITISEEVYEALHRVVGPRKISKFIESLVRPYVVKEDLTKAYQEMAADRQREREAKEWTEGLIGNLDKIRFCD</sequence>
<reference evidence="1" key="1">
    <citation type="journal article" date="2020" name="mSystems">
        <title>Genome- and Community-Level Interaction Insights into Carbon Utilization and Element Cycling Functions of Hydrothermarchaeota in Hydrothermal Sediment.</title>
        <authorList>
            <person name="Zhou Z."/>
            <person name="Liu Y."/>
            <person name="Xu W."/>
            <person name="Pan J."/>
            <person name="Luo Z.H."/>
            <person name="Li M."/>
        </authorList>
    </citation>
    <scope>NUCLEOTIDE SEQUENCE [LARGE SCALE GENOMIC DNA]</scope>
    <source>
        <strain evidence="1">HyVt-389</strain>
    </source>
</reference>
<proteinExistence type="predicted"/>
<gene>
    <name evidence="1" type="ORF">ENI35_00325</name>
</gene>
<dbReference type="Proteomes" id="UP000885738">
    <property type="component" value="Unassembled WGS sequence"/>
</dbReference>
<protein>
    <submittedName>
        <fullName evidence="1">Addiction module antitoxin</fullName>
    </submittedName>
</protein>
<accession>A0A7C1VYX8</accession>
<organism evidence="1">
    <name type="scientific">Desulfofervidus auxilii</name>
    <dbReference type="NCBI Taxonomy" id="1621989"/>
    <lineage>
        <taxon>Bacteria</taxon>
        <taxon>Pseudomonadati</taxon>
        <taxon>Thermodesulfobacteriota</taxon>
        <taxon>Candidatus Desulfofervidia</taxon>
        <taxon>Candidatus Desulfofervidales</taxon>
        <taxon>Candidatus Desulfofervidaceae</taxon>
        <taxon>Candidatus Desulfofervidus</taxon>
    </lineage>
</organism>
<dbReference type="AlphaFoldDB" id="A0A7C1VYX8"/>